<proteinExistence type="predicted"/>
<reference evidence="2 3" key="1">
    <citation type="submission" date="2020-04" db="EMBL/GenBank/DDBJ databases">
        <authorList>
            <person name="Yoon J."/>
        </authorList>
    </citation>
    <scope>NUCLEOTIDE SEQUENCE [LARGE SCALE GENOMIC DNA]</scope>
    <source>
        <strain evidence="2 3">DJ-13</strain>
    </source>
</reference>
<dbReference type="Pfam" id="PF13585">
    <property type="entry name" value="CHU_C"/>
    <property type="match status" value="1"/>
</dbReference>
<keyword evidence="3" id="KW-1185">Reference proteome</keyword>
<keyword evidence="1" id="KW-0732">Signal</keyword>
<evidence type="ECO:0000313" key="2">
    <source>
        <dbReference type="EMBL" id="NKI30326.1"/>
    </source>
</evidence>
<feature type="chain" id="PRO_5045185432" evidence="1">
    <location>
        <begin position="23"/>
        <end position="387"/>
    </location>
</feature>
<name>A0ABX1GMI4_9FLAO</name>
<gene>
    <name evidence="2" type="ORF">HCU67_00100</name>
</gene>
<dbReference type="Proteomes" id="UP000718451">
    <property type="component" value="Unassembled WGS sequence"/>
</dbReference>
<accession>A0ABX1GMI4</accession>
<organism evidence="2 3">
    <name type="scientific">Croceivirga thetidis</name>
    <dbReference type="NCBI Taxonomy" id="2721623"/>
    <lineage>
        <taxon>Bacteria</taxon>
        <taxon>Pseudomonadati</taxon>
        <taxon>Bacteroidota</taxon>
        <taxon>Flavobacteriia</taxon>
        <taxon>Flavobacteriales</taxon>
        <taxon>Flavobacteriaceae</taxon>
        <taxon>Croceivirga</taxon>
    </lineage>
</organism>
<dbReference type="RefSeq" id="WP_168550582.1">
    <property type="nucleotide sequence ID" value="NZ_JAAWWL010000001.1"/>
</dbReference>
<protein>
    <submittedName>
        <fullName evidence="2">Gliding motility-associated C-terminal domain-containing protein</fullName>
    </submittedName>
</protein>
<evidence type="ECO:0000256" key="1">
    <source>
        <dbReference type="SAM" id="SignalP"/>
    </source>
</evidence>
<sequence>MKRFLLTFWLFIPLLGFSQTIANFGDVRVHNTATVGIHGDLTNLGDINADATSLVGFYGFEPNQIEGQPFTLYDAEFANFSGSTLLTQLNVVNNLNFISGDISSPYDNDAAFVNFLENSFYTGEGDSEKLVGFAGIQGKQDFVFPIGYNTQLRPLSLISEGINSFAKAGYLFENPNDPTSVTGNFDTDITAAGIGFVSQNEFWQLATDVSSRVTLDWNQSSNLGLLATDVAEIILVGWNIGLGRWVPLSDASGSGDLDSGSITSNPFLPNEYAAITFGTVPLETNTFATNNPTLGDYFISPNGDGINEGLVFDNLEDAEGSNVVRIFNKFGQKVFEQANYTNEFRGFANTGLLIYKEELGLPEGFYFYTIDLPEMNLSYQGFIFLDR</sequence>
<comment type="caution">
    <text evidence="2">The sequence shown here is derived from an EMBL/GenBank/DDBJ whole genome shotgun (WGS) entry which is preliminary data.</text>
</comment>
<feature type="signal peptide" evidence="1">
    <location>
        <begin position="1"/>
        <end position="22"/>
    </location>
</feature>
<evidence type="ECO:0000313" key="3">
    <source>
        <dbReference type="Proteomes" id="UP000718451"/>
    </source>
</evidence>
<dbReference type="EMBL" id="JAAWWL010000001">
    <property type="protein sequence ID" value="NKI30326.1"/>
    <property type="molecule type" value="Genomic_DNA"/>
</dbReference>